<reference evidence="1 2" key="1">
    <citation type="submission" date="2021-06" db="EMBL/GenBank/DDBJ databases">
        <title>Enterococcus alishanensis sp. nov., a novel lactic acid bacterium isolated from fresh coffee beans.</title>
        <authorList>
            <person name="Chen Y.-S."/>
        </authorList>
    </citation>
    <scope>NUCLEOTIDE SEQUENCE [LARGE SCALE GENOMIC DNA]</scope>
    <source>
        <strain evidence="1 2">ALS3</strain>
    </source>
</reference>
<dbReference type="Pfam" id="PF04464">
    <property type="entry name" value="Glyphos_transf"/>
    <property type="match status" value="1"/>
</dbReference>
<accession>A0ABS6TAC8</accession>
<gene>
    <name evidence="1" type="ORF">KUA55_04160</name>
</gene>
<dbReference type="InterPro" id="IPR051612">
    <property type="entry name" value="Teichoic_Acid_Biosynth"/>
</dbReference>
<organism evidence="1 2">
    <name type="scientific">Enterococcus alishanensis</name>
    <dbReference type="NCBI Taxonomy" id="1303817"/>
    <lineage>
        <taxon>Bacteria</taxon>
        <taxon>Bacillati</taxon>
        <taxon>Bacillota</taxon>
        <taxon>Bacilli</taxon>
        <taxon>Lactobacillales</taxon>
        <taxon>Enterococcaceae</taxon>
        <taxon>Enterococcus</taxon>
    </lineage>
</organism>
<dbReference type="RefSeq" id="WP_218324928.1">
    <property type="nucleotide sequence ID" value="NZ_JAHUZB010000002.1"/>
</dbReference>
<evidence type="ECO:0000313" key="1">
    <source>
        <dbReference type="EMBL" id="MBV7389862.1"/>
    </source>
</evidence>
<dbReference type="PANTHER" id="PTHR37316">
    <property type="entry name" value="TEICHOIC ACID GLYCEROL-PHOSPHATE PRIMASE"/>
    <property type="match status" value="1"/>
</dbReference>
<evidence type="ECO:0000313" key="2">
    <source>
        <dbReference type="Proteomes" id="UP000774130"/>
    </source>
</evidence>
<keyword evidence="2" id="KW-1185">Reference proteome</keyword>
<dbReference type="Proteomes" id="UP000774130">
    <property type="component" value="Unassembled WGS sequence"/>
</dbReference>
<protein>
    <submittedName>
        <fullName evidence="1">CDP-glycerol glycerophosphotransferase family protein</fullName>
    </submittedName>
</protein>
<proteinExistence type="predicted"/>
<sequence>MKNIKKFFFRNILPLLFRLFPIKSDTIVFSSFGGRNYSGNPKVICEKMIQQGIDLKYVWLIKPEVEVDLPKEIQRVAYDSWRAAYYLYTAKFWIDDSRKTIAIKKREPQIYFQTWHGTPLKLIEFDAKDKLSNHYLNYSARDSESITYLLSGNRYSSEIYPRAFKISKEKILNIGTPRNDQLAIYPKKDISFFEKKQLNILFAPTFRDNLSENGIPQLEKLNILEIKKYFATQNVDIIFMVKFHPNVNRNLSNDQTSLNYMKKNQFNLLPDGQSLEELFEEIDLLITDYSSIFFDYALLGKPLILFNYDEAEYKQERGFYLTLTDLPVPTAKNGLALIDVFKNQKDKLEYSSQRLLDFIGNFETGKSTDYIIELILKEV</sequence>
<dbReference type="InterPro" id="IPR007554">
    <property type="entry name" value="Glycerophosphate_synth"/>
</dbReference>
<comment type="caution">
    <text evidence="1">The sequence shown here is derived from an EMBL/GenBank/DDBJ whole genome shotgun (WGS) entry which is preliminary data.</text>
</comment>
<dbReference type="EMBL" id="JAHUZB010000002">
    <property type="protein sequence ID" value="MBV7389862.1"/>
    <property type="molecule type" value="Genomic_DNA"/>
</dbReference>
<name>A0ABS6TAC8_9ENTE</name>
<dbReference type="PANTHER" id="PTHR37316:SF3">
    <property type="entry name" value="TEICHOIC ACID GLYCEROL-PHOSPHATE TRANSFERASE"/>
    <property type="match status" value="1"/>
</dbReference>